<accession>A0A1N7LI49</accession>
<reference evidence="3" key="1">
    <citation type="submission" date="2017-01" db="EMBL/GenBank/DDBJ databases">
        <authorList>
            <person name="Varghese N."/>
            <person name="Submissions S."/>
        </authorList>
    </citation>
    <scope>NUCLEOTIDE SEQUENCE [LARGE SCALE GENOMIC DNA]</scope>
    <source>
        <strain evidence="3">DSM 45196</strain>
    </source>
</reference>
<sequence length="109" mass="12849">MQSQQQAGQTQTHPPQMKGPEMNDRDRLNDILAMEKYMSHSYGVAVNEASNDTLYQTQMSILTDIHQYQRDLFNLMHTKGWYRMDQANTQHITQAAQKFTNYQTQFPYQ</sequence>
<feature type="region of interest" description="Disordered" evidence="1">
    <location>
        <begin position="1"/>
        <end position="27"/>
    </location>
</feature>
<feature type="compositionally biased region" description="Low complexity" evidence="1">
    <location>
        <begin position="1"/>
        <end position="16"/>
    </location>
</feature>
<organism evidence="2 3">
    <name type="scientific">Kroppenstedtia eburnea</name>
    <dbReference type="NCBI Taxonomy" id="714067"/>
    <lineage>
        <taxon>Bacteria</taxon>
        <taxon>Bacillati</taxon>
        <taxon>Bacillota</taxon>
        <taxon>Bacilli</taxon>
        <taxon>Bacillales</taxon>
        <taxon>Thermoactinomycetaceae</taxon>
        <taxon>Kroppenstedtia</taxon>
    </lineage>
</organism>
<name>A0A1N7LI49_9BACL</name>
<proteinExistence type="predicted"/>
<evidence type="ECO:0000313" key="3">
    <source>
        <dbReference type="Proteomes" id="UP000186795"/>
    </source>
</evidence>
<evidence type="ECO:0000313" key="2">
    <source>
        <dbReference type="EMBL" id="SIS73473.1"/>
    </source>
</evidence>
<dbReference type="InterPro" id="IPR012851">
    <property type="entry name" value="Spore_coat_CotF-like"/>
</dbReference>
<dbReference type="EMBL" id="FTOD01000004">
    <property type="protein sequence ID" value="SIS73473.1"/>
    <property type="molecule type" value="Genomic_DNA"/>
</dbReference>
<dbReference type="Proteomes" id="UP000186795">
    <property type="component" value="Unassembled WGS sequence"/>
</dbReference>
<dbReference type="OrthoDB" id="1647790at2"/>
<dbReference type="Gene3D" id="1.20.1260.10">
    <property type="match status" value="1"/>
</dbReference>
<keyword evidence="3" id="KW-1185">Reference proteome</keyword>
<dbReference type="RefSeq" id="WP_076524495.1">
    <property type="nucleotide sequence ID" value="NZ_CP048103.1"/>
</dbReference>
<protein>
    <submittedName>
        <fullName evidence="2">Coat F domain-containing protein</fullName>
    </submittedName>
</protein>
<dbReference type="Pfam" id="PF07875">
    <property type="entry name" value="Coat_F"/>
    <property type="match status" value="1"/>
</dbReference>
<evidence type="ECO:0000256" key="1">
    <source>
        <dbReference type="SAM" id="MobiDB-lite"/>
    </source>
</evidence>
<dbReference type="AlphaFoldDB" id="A0A1N7LI49"/>
<dbReference type="InterPro" id="IPR012347">
    <property type="entry name" value="Ferritin-like"/>
</dbReference>
<gene>
    <name evidence="2" type="ORF">SAMN05421790_104184</name>
</gene>